<dbReference type="InterPro" id="IPR012446">
    <property type="entry name" value="CRAC_channel"/>
</dbReference>
<sequence>MAAKLNNHHFRCIDKGRDLASERRLPSTLLYAPAFAAPQCPPPWLAAMNDGVRSSPNQSFHRLHLKRSANFSPTVLLGCVRDRECVPHDDRSPTRSLTPSSLGHVTRPRLRAYCFVACRIPILPLIFCSVVTEPRTVVIGLWNSAGADLFTGSRSRLSLERNRPNIVQELVIQSLVKEMSKPENNINALSWRRLHLSRAKLKASSRTSALLSGFAMVALVEIQLSKSIPKELLVAFSVCTTLLVSVHMLALMISTCILPNLEAVASVHGIAAVSESPHEKMHLYIETAWAFSTVFGILLFMAEIAILSWVVFHDYSRQAALAATIILIPVAIVFVIFAVHFYRQLVTHKFEQSVMSVKELENMVSQLQDGGGTSADNGASLLSV</sequence>
<keyword evidence="5 6" id="KW-0472">Membrane</keyword>
<evidence type="ECO:0000256" key="2">
    <source>
        <dbReference type="ARBA" id="ARBA00008062"/>
    </source>
</evidence>
<dbReference type="EMBL" id="JABSTV010001250">
    <property type="protein sequence ID" value="KAH7955953.1"/>
    <property type="molecule type" value="Genomic_DNA"/>
</dbReference>
<evidence type="ECO:0000256" key="5">
    <source>
        <dbReference type="ARBA" id="ARBA00023136"/>
    </source>
</evidence>
<feature type="transmembrane region" description="Helical" evidence="6">
    <location>
        <begin position="288"/>
        <end position="312"/>
    </location>
</feature>
<organism evidence="7 8">
    <name type="scientific">Rhipicephalus sanguineus</name>
    <name type="common">Brown dog tick</name>
    <name type="synonym">Ixodes sanguineus</name>
    <dbReference type="NCBI Taxonomy" id="34632"/>
    <lineage>
        <taxon>Eukaryota</taxon>
        <taxon>Metazoa</taxon>
        <taxon>Ecdysozoa</taxon>
        <taxon>Arthropoda</taxon>
        <taxon>Chelicerata</taxon>
        <taxon>Arachnida</taxon>
        <taxon>Acari</taxon>
        <taxon>Parasitiformes</taxon>
        <taxon>Ixodida</taxon>
        <taxon>Ixodoidea</taxon>
        <taxon>Ixodidae</taxon>
        <taxon>Rhipicephalinae</taxon>
        <taxon>Rhipicephalus</taxon>
        <taxon>Rhipicephalus</taxon>
    </lineage>
</organism>
<evidence type="ECO:0000256" key="3">
    <source>
        <dbReference type="ARBA" id="ARBA00022692"/>
    </source>
</evidence>
<dbReference type="InterPro" id="IPR038350">
    <property type="entry name" value="Orai_sf"/>
</dbReference>
<evidence type="ECO:0000256" key="6">
    <source>
        <dbReference type="SAM" id="Phobius"/>
    </source>
</evidence>
<dbReference type="AlphaFoldDB" id="A0A9D4PX12"/>
<comment type="caution">
    <text evidence="7">The sequence shown here is derived from an EMBL/GenBank/DDBJ whole genome shotgun (WGS) entry which is preliminary data.</text>
</comment>
<evidence type="ECO:0000313" key="7">
    <source>
        <dbReference type="EMBL" id="KAH7955953.1"/>
    </source>
</evidence>
<feature type="transmembrane region" description="Helical" evidence="6">
    <location>
        <begin position="319"/>
        <end position="342"/>
    </location>
</feature>
<dbReference type="Pfam" id="PF07856">
    <property type="entry name" value="Orai-1"/>
    <property type="match status" value="1"/>
</dbReference>
<gene>
    <name evidence="7" type="ORF">HPB52_005271</name>
</gene>
<dbReference type="GO" id="GO:0016020">
    <property type="term" value="C:membrane"/>
    <property type="evidence" value="ECO:0007669"/>
    <property type="project" value="UniProtKB-SubCell"/>
</dbReference>
<keyword evidence="3 6" id="KW-0812">Transmembrane</keyword>
<dbReference type="GO" id="GO:0015279">
    <property type="term" value="F:store-operated calcium channel activity"/>
    <property type="evidence" value="ECO:0007669"/>
    <property type="project" value="TreeGrafter"/>
</dbReference>
<dbReference type="PANTHER" id="PTHR31501">
    <property type="entry name" value="CALCIUM RELEASE-ACTIVATED CALCIUM CHANNEL PROTEIN 1"/>
    <property type="match status" value="1"/>
</dbReference>
<protein>
    <recommendedName>
        <fullName evidence="9">Calcium release-activated calcium channel protein 1</fullName>
    </recommendedName>
</protein>
<keyword evidence="4 6" id="KW-1133">Transmembrane helix</keyword>
<dbReference type="Proteomes" id="UP000821837">
    <property type="component" value="Unassembled WGS sequence"/>
</dbReference>
<feature type="transmembrane region" description="Helical" evidence="6">
    <location>
        <begin position="232"/>
        <end position="253"/>
    </location>
</feature>
<keyword evidence="8" id="KW-1185">Reference proteome</keyword>
<name>A0A9D4PX12_RHISA</name>
<accession>A0A9D4PX12</accession>
<dbReference type="FunFam" id="1.20.140.140:FF:000002">
    <property type="entry name" value="Uncharacterized protein, isoform B"/>
    <property type="match status" value="1"/>
</dbReference>
<reference evidence="7" key="2">
    <citation type="submission" date="2021-09" db="EMBL/GenBank/DDBJ databases">
        <authorList>
            <person name="Jia N."/>
            <person name="Wang J."/>
            <person name="Shi W."/>
            <person name="Du L."/>
            <person name="Sun Y."/>
            <person name="Zhan W."/>
            <person name="Jiang J."/>
            <person name="Wang Q."/>
            <person name="Zhang B."/>
            <person name="Ji P."/>
            <person name="Sakyi L.B."/>
            <person name="Cui X."/>
            <person name="Yuan T."/>
            <person name="Jiang B."/>
            <person name="Yang W."/>
            <person name="Lam T.T.-Y."/>
            <person name="Chang Q."/>
            <person name="Ding S."/>
            <person name="Wang X."/>
            <person name="Zhu J."/>
            <person name="Ruan X."/>
            <person name="Zhao L."/>
            <person name="Wei J."/>
            <person name="Que T."/>
            <person name="Du C."/>
            <person name="Cheng J."/>
            <person name="Dai P."/>
            <person name="Han X."/>
            <person name="Huang E."/>
            <person name="Gao Y."/>
            <person name="Liu J."/>
            <person name="Shao H."/>
            <person name="Ye R."/>
            <person name="Li L."/>
            <person name="Wei W."/>
            <person name="Wang X."/>
            <person name="Wang C."/>
            <person name="Huo Q."/>
            <person name="Li W."/>
            <person name="Guo W."/>
            <person name="Chen H."/>
            <person name="Chen S."/>
            <person name="Zhou L."/>
            <person name="Zhou L."/>
            <person name="Ni X."/>
            <person name="Tian J."/>
            <person name="Zhou Y."/>
            <person name="Sheng Y."/>
            <person name="Liu T."/>
            <person name="Pan Y."/>
            <person name="Xia L."/>
            <person name="Li J."/>
            <person name="Zhao F."/>
            <person name="Cao W."/>
        </authorList>
    </citation>
    <scope>NUCLEOTIDE SEQUENCE</scope>
    <source>
        <strain evidence="7">Rsan-2018</strain>
        <tissue evidence="7">Larvae</tissue>
    </source>
</reference>
<reference evidence="7" key="1">
    <citation type="journal article" date="2020" name="Cell">
        <title>Large-Scale Comparative Analyses of Tick Genomes Elucidate Their Genetic Diversity and Vector Capacities.</title>
        <authorList>
            <consortium name="Tick Genome and Microbiome Consortium (TIGMIC)"/>
            <person name="Jia N."/>
            <person name="Wang J."/>
            <person name="Shi W."/>
            <person name="Du L."/>
            <person name="Sun Y."/>
            <person name="Zhan W."/>
            <person name="Jiang J.F."/>
            <person name="Wang Q."/>
            <person name="Zhang B."/>
            <person name="Ji P."/>
            <person name="Bell-Sakyi L."/>
            <person name="Cui X.M."/>
            <person name="Yuan T.T."/>
            <person name="Jiang B.G."/>
            <person name="Yang W.F."/>
            <person name="Lam T.T."/>
            <person name="Chang Q.C."/>
            <person name="Ding S.J."/>
            <person name="Wang X.J."/>
            <person name="Zhu J.G."/>
            <person name="Ruan X.D."/>
            <person name="Zhao L."/>
            <person name="Wei J.T."/>
            <person name="Ye R.Z."/>
            <person name="Que T.C."/>
            <person name="Du C.H."/>
            <person name="Zhou Y.H."/>
            <person name="Cheng J.X."/>
            <person name="Dai P.F."/>
            <person name="Guo W.B."/>
            <person name="Han X.H."/>
            <person name="Huang E.J."/>
            <person name="Li L.F."/>
            <person name="Wei W."/>
            <person name="Gao Y.C."/>
            <person name="Liu J.Z."/>
            <person name="Shao H.Z."/>
            <person name="Wang X."/>
            <person name="Wang C.C."/>
            <person name="Yang T.C."/>
            <person name="Huo Q.B."/>
            <person name="Li W."/>
            <person name="Chen H.Y."/>
            <person name="Chen S.E."/>
            <person name="Zhou L.G."/>
            <person name="Ni X.B."/>
            <person name="Tian J.H."/>
            <person name="Sheng Y."/>
            <person name="Liu T."/>
            <person name="Pan Y.S."/>
            <person name="Xia L.Y."/>
            <person name="Li J."/>
            <person name="Zhao F."/>
            <person name="Cao W.C."/>
        </authorList>
    </citation>
    <scope>NUCLEOTIDE SEQUENCE</scope>
    <source>
        <strain evidence="7">Rsan-2018</strain>
    </source>
</reference>
<comment type="subcellular location">
    <subcellularLocation>
        <location evidence="1">Membrane</location>
        <topology evidence="1">Multi-pass membrane protein</topology>
    </subcellularLocation>
</comment>
<evidence type="ECO:0000313" key="8">
    <source>
        <dbReference type="Proteomes" id="UP000821837"/>
    </source>
</evidence>
<dbReference type="VEuPathDB" id="VectorBase:RSAN_046687"/>
<evidence type="ECO:0008006" key="9">
    <source>
        <dbReference type="Google" id="ProtNLM"/>
    </source>
</evidence>
<evidence type="ECO:0000256" key="4">
    <source>
        <dbReference type="ARBA" id="ARBA00022989"/>
    </source>
</evidence>
<proteinExistence type="inferred from homology"/>
<comment type="similarity">
    <text evidence="2">Belongs to the Orai family.</text>
</comment>
<evidence type="ECO:0000256" key="1">
    <source>
        <dbReference type="ARBA" id="ARBA00004141"/>
    </source>
</evidence>
<dbReference type="Gene3D" id="1.20.140.140">
    <property type="entry name" value="Calcium release-activated calcium channel protein Orai"/>
    <property type="match status" value="1"/>
</dbReference>
<dbReference type="GO" id="GO:0002115">
    <property type="term" value="P:store-operated calcium entry"/>
    <property type="evidence" value="ECO:0007669"/>
    <property type="project" value="TreeGrafter"/>
</dbReference>
<dbReference type="PANTHER" id="PTHR31501:SF7">
    <property type="entry name" value="CALCIUM RELEASE-ACTIVATED CALCIUM CHANNEL PROTEIN 1"/>
    <property type="match status" value="1"/>
</dbReference>